<protein>
    <recommendedName>
        <fullName evidence="9">Amino acid transporter transmembrane domain-containing protein</fullName>
    </recommendedName>
</protein>
<dbReference type="Gramene" id="TRITD6Bv1G168250.5">
    <property type="protein sequence ID" value="TRITD6Bv1G168250.5"/>
    <property type="gene ID" value="TRITD6Bv1G168250"/>
</dbReference>
<keyword evidence="3 8" id="KW-0812">Transmembrane</keyword>
<evidence type="ECO:0000313" key="11">
    <source>
        <dbReference type="Proteomes" id="UP000324705"/>
    </source>
</evidence>
<feature type="transmembrane region" description="Helical" evidence="8">
    <location>
        <begin position="71"/>
        <end position="92"/>
    </location>
</feature>
<feature type="domain" description="Amino acid transporter transmembrane" evidence="9">
    <location>
        <begin position="353"/>
        <end position="433"/>
    </location>
</feature>
<reference evidence="10 11" key="1">
    <citation type="submission" date="2017-09" db="EMBL/GenBank/DDBJ databases">
        <authorList>
            <consortium name="International Durum Wheat Genome Sequencing Consortium (IDWGSC)"/>
            <person name="Milanesi L."/>
        </authorList>
    </citation>
    <scope>NUCLEOTIDE SEQUENCE [LARGE SCALE GENOMIC DNA]</scope>
    <source>
        <strain evidence="11">cv. Svevo</strain>
    </source>
</reference>
<keyword evidence="2" id="KW-0813">Transport</keyword>
<evidence type="ECO:0000256" key="4">
    <source>
        <dbReference type="ARBA" id="ARBA00022970"/>
    </source>
</evidence>
<dbReference type="AlphaFoldDB" id="A0A9R0YRE8"/>
<keyword evidence="11" id="KW-1185">Reference proteome</keyword>
<evidence type="ECO:0000256" key="6">
    <source>
        <dbReference type="ARBA" id="ARBA00023136"/>
    </source>
</evidence>
<feature type="compositionally biased region" description="Low complexity" evidence="7">
    <location>
        <begin position="12"/>
        <end position="25"/>
    </location>
</feature>
<evidence type="ECO:0000256" key="8">
    <source>
        <dbReference type="SAM" id="Phobius"/>
    </source>
</evidence>
<evidence type="ECO:0000313" key="10">
    <source>
        <dbReference type="EMBL" id="VAI60301.1"/>
    </source>
</evidence>
<feature type="transmembrane region" description="Helical" evidence="8">
    <location>
        <begin position="198"/>
        <end position="221"/>
    </location>
</feature>
<comment type="subcellular location">
    <subcellularLocation>
        <location evidence="1">Membrane</location>
    </subcellularLocation>
</comment>
<feature type="transmembrane region" description="Helical" evidence="8">
    <location>
        <begin position="38"/>
        <end position="59"/>
    </location>
</feature>
<dbReference type="Pfam" id="PF01490">
    <property type="entry name" value="Aa_trans"/>
    <property type="match status" value="2"/>
</dbReference>
<evidence type="ECO:0000256" key="1">
    <source>
        <dbReference type="ARBA" id="ARBA00004370"/>
    </source>
</evidence>
<keyword evidence="4" id="KW-0029">Amino-acid transport</keyword>
<proteinExistence type="predicted"/>
<evidence type="ECO:0000256" key="2">
    <source>
        <dbReference type="ARBA" id="ARBA00022448"/>
    </source>
</evidence>
<keyword evidence="6 8" id="KW-0472">Membrane</keyword>
<evidence type="ECO:0000256" key="7">
    <source>
        <dbReference type="SAM" id="MobiDB-lite"/>
    </source>
</evidence>
<gene>
    <name evidence="10" type="ORF">TRITD_6Bv1G168250</name>
</gene>
<sequence length="440" mass="47055">MGGRGGDPQTGPLLEKLPESSCSSSEPEEHPVKRTGTVWTASAHIITAVVGSGVLSLAWSVAQLGWVGGPAAIVFFAGVTVVQSSLLAECYVSRGDPERGGLIRNKSYMNAVRFYLGEKRQMFSGFFLSISLFGSGVVYTLTTATSMRAIHEANRYGREGQGAPLSTAAAGGSDVYYMLLFGLAQAVLSQIPDFHNMAWLSVFAAVMSFFYSFVGFGLGAAKVIENGVIKGGIGGIPLVSPVQKVWRVAQSLGDIAFAYPYTLVLLEIEDTLRSPPAESKTMKKASRASIAVTTFFYLGCGCFGYAAFGDGTPGNLLTGFGEPYWLIDLANLCVVLHLLGGYQASTYCYPMLCFRTAYVAAVTAVAVWYPYFNQVVGLIGAFTFWPLDIHFPVQMYLAQNKVAPWTTRWLAIQAFSATCLLVAAFASVGSAVGVFGPNRS</sequence>
<feature type="transmembrane region" description="Helical" evidence="8">
    <location>
        <begin position="375"/>
        <end position="397"/>
    </location>
</feature>
<evidence type="ECO:0000256" key="5">
    <source>
        <dbReference type="ARBA" id="ARBA00022989"/>
    </source>
</evidence>
<dbReference type="PANTHER" id="PTHR48017">
    <property type="entry name" value="OS05G0424000 PROTEIN-RELATED"/>
    <property type="match status" value="1"/>
</dbReference>
<dbReference type="Proteomes" id="UP000324705">
    <property type="component" value="Chromosome 6B"/>
</dbReference>
<accession>A0A9R0YRE8</accession>
<feature type="region of interest" description="Disordered" evidence="7">
    <location>
        <begin position="1"/>
        <end position="34"/>
    </location>
</feature>
<evidence type="ECO:0000259" key="9">
    <source>
        <dbReference type="Pfam" id="PF01490"/>
    </source>
</evidence>
<feature type="transmembrane region" description="Helical" evidence="8">
    <location>
        <begin position="288"/>
        <end position="308"/>
    </location>
</feature>
<organism evidence="10 11">
    <name type="scientific">Triticum turgidum subsp. durum</name>
    <name type="common">Durum wheat</name>
    <name type="synonym">Triticum durum</name>
    <dbReference type="NCBI Taxonomy" id="4567"/>
    <lineage>
        <taxon>Eukaryota</taxon>
        <taxon>Viridiplantae</taxon>
        <taxon>Streptophyta</taxon>
        <taxon>Embryophyta</taxon>
        <taxon>Tracheophyta</taxon>
        <taxon>Spermatophyta</taxon>
        <taxon>Magnoliopsida</taxon>
        <taxon>Liliopsida</taxon>
        <taxon>Poales</taxon>
        <taxon>Poaceae</taxon>
        <taxon>BOP clade</taxon>
        <taxon>Pooideae</taxon>
        <taxon>Triticodae</taxon>
        <taxon>Triticeae</taxon>
        <taxon>Triticinae</taxon>
        <taxon>Triticum</taxon>
    </lineage>
</organism>
<feature type="transmembrane region" description="Helical" evidence="8">
    <location>
        <begin position="323"/>
        <end position="340"/>
    </location>
</feature>
<keyword evidence="5 8" id="KW-1133">Transmembrane helix</keyword>
<dbReference type="InterPro" id="IPR013057">
    <property type="entry name" value="AA_transpt_TM"/>
</dbReference>
<name>A0A9R0YRE8_TRITD</name>
<feature type="domain" description="Amino acid transporter transmembrane" evidence="9">
    <location>
        <begin position="34"/>
        <end position="344"/>
    </location>
</feature>
<feature type="transmembrane region" description="Helical" evidence="8">
    <location>
        <begin position="123"/>
        <end position="142"/>
    </location>
</feature>
<dbReference type="GO" id="GO:0016020">
    <property type="term" value="C:membrane"/>
    <property type="evidence" value="ECO:0007669"/>
    <property type="project" value="UniProtKB-SubCell"/>
</dbReference>
<feature type="transmembrane region" description="Helical" evidence="8">
    <location>
        <begin position="409"/>
        <end position="435"/>
    </location>
</feature>
<dbReference type="GO" id="GO:0006865">
    <property type="term" value="P:amino acid transport"/>
    <property type="evidence" value="ECO:0007669"/>
    <property type="project" value="UniProtKB-KW"/>
</dbReference>
<evidence type="ECO:0000256" key="3">
    <source>
        <dbReference type="ARBA" id="ARBA00022692"/>
    </source>
</evidence>
<dbReference type="EMBL" id="LT934122">
    <property type="protein sequence ID" value="VAI60301.1"/>
    <property type="molecule type" value="Genomic_DNA"/>
</dbReference>